<gene>
    <name evidence="1" type="ORF">C442_20696</name>
</gene>
<accession>M0JY37</accession>
<dbReference type="RefSeq" id="WP_008313819.1">
    <property type="nucleotide sequence ID" value="NZ_AOLW01000070.1"/>
</dbReference>
<evidence type="ECO:0000313" key="1">
    <source>
        <dbReference type="EMBL" id="EMA13393.1"/>
    </source>
</evidence>
<keyword evidence="2" id="KW-1185">Reference proteome</keyword>
<name>M0JY37_9EURY</name>
<dbReference type="AlphaFoldDB" id="M0JY37"/>
<reference evidence="1 2" key="1">
    <citation type="journal article" date="2014" name="PLoS Genet.">
        <title>Phylogenetically driven sequencing of extremely halophilic archaea reveals strategies for static and dynamic osmo-response.</title>
        <authorList>
            <person name="Becker E.A."/>
            <person name="Seitzer P.M."/>
            <person name="Tritt A."/>
            <person name="Larsen D."/>
            <person name="Krusor M."/>
            <person name="Yao A.I."/>
            <person name="Wu D."/>
            <person name="Madern D."/>
            <person name="Eisen J.A."/>
            <person name="Darling A.E."/>
            <person name="Facciotti M.T."/>
        </authorList>
    </citation>
    <scope>NUCLEOTIDE SEQUENCE [LARGE SCALE GENOMIC DNA]</scope>
    <source>
        <strain evidence="1 2">JCM 13557</strain>
    </source>
</reference>
<dbReference type="Proteomes" id="UP000011623">
    <property type="component" value="Unassembled WGS sequence"/>
</dbReference>
<organism evidence="1 2">
    <name type="scientific">Haloarcula amylolytica JCM 13557</name>
    <dbReference type="NCBI Taxonomy" id="1227452"/>
    <lineage>
        <taxon>Archaea</taxon>
        <taxon>Methanobacteriati</taxon>
        <taxon>Methanobacteriota</taxon>
        <taxon>Stenosarchaea group</taxon>
        <taxon>Halobacteria</taxon>
        <taxon>Halobacteriales</taxon>
        <taxon>Haloarculaceae</taxon>
        <taxon>Haloarcula</taxon>
    </lineage>
</organism>
<proteinExistence type="predicted"/>
<evidence type="ECO:0000313" key="2">
    <source>
        <dbReference type="Proteomes" id="UP000011623"/>
    </source>
</evidence>
<dbReference type="EMBL" id="AOLW01000070">
    <property type="protein sequence ID" value="EMA13393.1"/>
    <property type="molecule type" value="Genomic_DNA"/>
</dbReference>
<comment type="caution">
    <text evidence="1">The sequence shown here is derived from an EMBL/GenBank/DDBJ whole genome shotgun (WGS) entry which is preliminary data.</text>
</comment>
<sequence length="304" mass="35491">MGNSSDFGPSAYLCHQILEQMDRASGGNKIIYETEFNKLCYLAYKELEEEGYADEVNLPMRWYQFGMELWGQPEAYGVIYQGDSRGTQVTRQVLSDSVFDVRNELQAAIYKVARQLAGEYKNTYGTDKIVDDSYEDYAPTEFVRRYHEFRSVFDNLEEGQSSLMSFVNDDSPEDHISTVRPHMERLVELYPRSKYDEAYTLFRRWDSVTRQLAKNGDLDAMEALASDFWEMFSRVELRIHHNIDVPSDDQADWILERPRHKDAFEQTLKEYRQIALDGRDDTDRLDRISASYSEAVRSIANESD</sequence>
<protein>
    <submittedName>
        <fullName evidence="1">Uncharacterized protein</fullName>
    </submittedName>
</protein>